<name>A0A0F9GTH8_9ZZZZ</name>
<comment type="caution">
    <text evidence="1">The sequence shown here is derived from an EMBL/GenBank/DDBJ whole genome shotgun (WGS) entry which is preliminary data.</text>
</comment>
<gene>
    <name evidence="1" type="ORF">LCGC14_2082350</name>
</gene>
<dbReference type="EMBL" id="LAZR01025194">
    <property type="protein sequence ID" value="KKL72690.1"/>
    <property type="molecule type" value="Genomic_DNA"/>
</dbReference>
<reference evidence="1" key="1">
    <citation type="journal article" date="2015" name="Nature">
        <title>Complex archaea that bridge the gap between prokaryotes and eukaryotes.</title>
        <authorList>
            <person name="Spang A."/>
            <person name="Saw J.H."/>
            <person name="Jorgensen S.L."/>
            <person name="Zaremba-Niedzwiedzka K."/>
            <person name="Martijn J."/>
            <person name="Lind A.E."/>
            <person name="van Eijk R."/>
            <person name="Schleper C."/>
            <person name="Guy L."/>
            <person name="Ettema T.J."/>
        </authorList>
    </citation>
    <scope>NUCLEOTIDE SEQUENCE</scope>
</reference>
<accession>A0A0F9GTH8</accession>
<proteinExistence type="predicted"/>
<protein>
    <submittedName>
        <fullName evidence="1">Uncharacterized protein</fullName>
    </submittedName>
</protein>
<evidence type="ECO:0000313" key="1">
    <source>
        <dbReference type="EMBL" id="KKL72690.1"/>
    </source>
</evidence>
<organism evidence="1">
    <name type="scientific">marine sediment metagenome</name>
    <dbReference type="NCBI Taxonomy" id="412755"/>
    <lineage>
        <taxon>unclassified sequences</taxon>
        <taxon>metagenomes</taxon>
        <taxon>ecological metagenomes</taxon>
    </lineage>
</organism>
<dbReference type="AlphaFoldDB" id="A0A0F9GTH8"/>
<sequence>MPDEVQVDLSGIQNEIDNLSEDELKSQLLSLRTRQKVQQKKYQSPERQKAYQLRKREREKLMKEKAIEFGFWDQVNEEANAAAEAIANKAAEASAEAEG</sequence>